<gene>
    <name evidence="1" type="ORF">P9A14_03330</name>
</gene>
<reference evidence="1" key="1">
    <citation type="submission" date="2023-04" db="EMBL/GenBank/DDBJ databases">
        <title>Complete genome sequence of a phthalic acid esters degrading bacterial strain.</title>
        <authorList>
            <person name="Weng L."/>
            <person name="Jia Y."/>
            <person name="Ren L."/>
        </authorList>
    </citation>
    <scope>NUCLEOTIDE SEQUENCE</scope>
    <source>
        <strain evidence="1">RL-LY01</strain>
    </source>
</reference>
<dbReference type="EMBL" id="CP121270">
    <property type="protein sequence ID" value="WFP25570.1"/>
    <property type="molecule type" value="Genomic_DNA"/>
</dbReference>
<proteinExistence type="predicted"/>
<dbReference type="AlphaFoldDB" id="A0AAX3T987"/>
<accession>A0AAX3T987</accession>
<protein>
    <recommendedName>
        <fullName evidence="3">Transcriptional regulator, AbiEi antitoxin, Type IV TA system</fullName>
    </recommendedName>
</protein>
<sequence>MTSYPLDRYGLIRRGAALDAAFSDNLLAAAVSAGDLIRLIPGVYVPASDDFAGHEGDQELHRLKSVAIATSQPASAPQLPLSHVSAAAVLGIPLLKPATERVHVTNGKKAGGFIATHRHVHAAALTADELAVVDGIPVTRIERTAVDVAAGGDFAQALTAFDQALRAGADRELMGRMLASRRRRGGRVARRALALADGAAESVGESWSRAQMIEAGLPAPRLQREYCARSGVYRVDFDWGAKLVGEFDGMVKYGRLRPSGMTVADVVLQEKLREDEIRALGPVVVRWTWSMLEDGSFIGLLRPWLEKFESMS</sequence>
<dbReference type="RefSeq" id="WP_165630622.1">
    <property type="nucleotide sequence ID" value="NZ_CP121270.1"/>
</dbReference>
<evidence type="ECO:0000313" key="2">
    <source>
        <dbReference type="Proteomes" id="UP001213504"/>
    </source>
</evidence>
<name>A0AAX3T987_9ACTN</name>
<evidence type="ECO:0000313" key="1">
    <source>
        <dbReference type="EMBL" id="WFP25570.1"/>
    </source>
</evidence>
<organism evidence="1 2">
    <name type="scientific">Gordonia hongkongensis</name>
    <dbReference type="NCBI Taxonomy" id="1701090"/>
    <lineage>
        <taxon>Bacteria</taxon>
        <taxon>Bacillati</taxon>
        <taxon>Actinomycetota</taxon>
        <taxon>Actinomycetes</taxon>
        <taxon>Mycobacteriales</taxon>
        <taxon>Gordoniaceae</taxon>
        <taxon>Gordonia</taxon>
    </lineage>
</organism>
<evidence type="ECO:0008006" key="3">
    <source>
        <dbReference type="Google" id="ProtNLM"/>
    </source>
</evidence>
<dbReference type="Proteomes" id="UP001213504">
    <property type="component" value="Chromosome"/>
</dbReference>